<comment type="caution">
    <text evidence="1">The sequence shown here is derived from an EMBL/GenBank/DDBJ whole genome shotgun (WGS) entry which is preliminary data.</text>
</comment>
<organism evidence="1 2">
    <name type="scientific">Zalaria obscura</name>
    <dbReference type="NCBI Taxonomy" id="2024903"/>
    <lineage>
        <taxon>Eukaryota</taxon>
        <taxon>Fungi</taxon>
        <taxon>Dikarya</taxon>
        <taxon>Ascomycota</taxon>
        <taxon>Pezizomycotina</taxon>
        <taxon>Dothideomycetes</taxon>
        <taxon>Dothideomycetidae</taxon>
        <taxon>Dothideales</taxon>
        <taxon>Zalariaceae</taxon>
        <taxon>Zalaria</taxon>
    </lineage>
</organism>
<dbReference type="EMBL" id="JAMKPW020000033">
    <property type="protein sequence ID" value="KAK8201993.1"/>
    <property type="molecule type" value="Genomic_DNA"/>
</dbReference>
<dbReference type="Proteomes" id="UP001320706">
    <property type="component" value="Unassembled WGS sequence"/>
</dbReference>
<sequence>MDTADLQPLVEDLTDDIDALEESLAPLLNTALSASTSKLPLLDKSKLYVLATYAIESLLFSYLRLNGVNAKEHPIFTELTRVKQYFEKIKTAESAGVKRNTTLDKGAAGRFVKHALAGNEQYDKERAERIEREKAGAKRKFEDMSERVGTQSRFENMSKRLKDEELVTAQGEEDDEAEEDEATSSKVGTDSGSRKKRPTATDMAEGEARRKSKKRKSDTGAADASASKKHASRAKKLDTAPRGHSETFQALLNGPLPKKEEGKKRSKDKKRKETRVSSPNDPTVTQSQPPAEESSTIPHSRHDIPSSPLVKRRVHQKVKIVIQERFLKDRFLDERNRIA</sequence>
<gene>
    <name evidence="1" type="ORF">M8818_005518</name>
</gene>
<evidence type="ECO:0000313" key="2">
    <source>
        <dbReference type="Proteomes" id="UP001320706"/>
    </source>
</evidence>
<name>A0ACC3SCK4_9PEZI</name>
<keyword evidence="2" id="KW-1185">Reference proteome</keyword>
<reference evidence="1" key="1">
    <citation type="submission" date="2024-02" db="EMBL/GenBank/DDBJ databases">
        <title>Metagenome Assembled Genome of Zalaria obscura JY119.</title>
        <authorList>
            <person name="Vighnesh L."/>
            <person name="Jagadeeshwari U."/>
            <person name="Venkata Ramana C."/>
            <person name="Sasikala C."/>
        </authorList>
    </citation>
    <scope>NUCLEOTIDE SEQUENCE</scope>
    <source>
        <strain evidence="1">JY119</strain>
    </source>
</reference>
<protein>
    <submittedName>
        <fullName evidence="1">Uncharacterized protein</fullName>
    </submittedName>
</protein>
<proteinExistence type="predicted"/>
<accession>A0ACC3SCK4</accession>
<evidence type="ECO:0000313" key="1">
    <source>
        <dbReference type="EMBL" id="KAK8201993.1"/>
    </source>
</evidence>